<gene>
    <name evidence="2" type="ORF">DACRYDRAFT_25261</name>
</gene>
<evidence type="ECO:0000313" key="3">
    <source>
        <dbReference type="Proteomes" id="UP000030653"/>
    </source>
</evidence>
<name>M5FNB2_DACPD</name>
<feature type="compositionally biased region" description="Basic and acidic residues" evidence="1">
    <location>
        <begin position="46"/>
        <end position="58"/>
    </location>
</feature>
<dbReference type="EMBL" id="JH795878">
    <property type="protein sequence ID" value="EJT97140.1"/>
    <property type="molecule type" value="Genomic_DNA"/>
</dbReference>
<evidence type="ECO:0000256" key="1">
    <source>
        <dbReference type="SAM" id="MobiDB-lite"/>
    </source>
</evidence>
<dbReference type="AlphaFoldDB" id="M5FNB2"/>
<feature type="compositionally biased region" description="Polar residues" evidence="1">
    <location>
        <begin position="59"/>
        <end position="70"/>
    </location>
</feature>
<dbReference type="Proteomes" id="UP000030653">
    <property type="component" value="Unassembled WGS sequence"/>
</dbReference>
<proteinExistence type="predicted"/>
<feature type="non-terminal residue" evidence="2">
    <location>
        <position position="70"/>
    </location>
</feature>
<reference evidence="2 3" key="1">
    <citation type="journal article" date="2012" name="Science">
        <title>The Paleozoic origin of enzymatic lignin decomposition reconstructed from 31 fungal genomes.</title>
        <authorList>
            <person name="Floudas D."/>
            <person name="Binder M."/>
            <person name="Riley R."/>
            <person name="Barry K."/>
            <person name="Blanchette R.A."/>
            <person name="Henrissat B."/>
            <person name="Martinez A.T."/>
            <person name="Otillar R."/>
            <person name="Spatafora J.W."/>
            <person name="Yadav J.S."/>
            <person name="Aerts A."/>
            <person name="Benoit I."/>
            <person name="Boyd A."/>
            <person name="Carlson A."/>
            <person name="Copeland A."/>
            <person name="Coutinho P.M."/>
            <person name="de Vries R.P."/>
            <person name="Ferreira P."/>
            <person name="Findley K."/>
            <person name="Foster B."/>
            <person name="Gaskell J."/>
            <person name="Glotzer D."/>
            <person name="Gorecki P."/>
            <person name="Heitman J."/>
            <person name="Hesse C."/>
            <person name="Hori C."/>
            <person name="Igarashi K."/>
            <person name="Jurgens J.A."/>
            <person name="Kallen N."/>
            <person name="Kersten P."/>
            <person name="Kohler A."/>
            <person name="Kuees U."/>
            <person name="Kumar T.K.A."/>
            <person name="Kuo A."/>
            <person name="LaButti K."/>
            <person name="Larrondo L.F."/>
            <person name="Lindquist E."/>
            <person name="Ling A."/>
            <person name="Lombard V."/>
            <person name="Lucas S."/>
            <person name="Lundell T."/>
            <person name="Martin R."/>
            <person name="McLaughlin D.J."/>
            <person name="Morgenstern I."/>
            <person name="Morin E."/>
            <person name="Murat C."/>
            <person name="Nagy L.G."/>
            <person name="Nolan M."/>
            <person name="Ohm R.A."/>
            <person name="Patyshakuliyeva A."/>
            <person name="Rokas A."/>
            <person name="Ruiz-Duenas F.J."/>
            <person name="Sabat G."/>
            <person name="Salamov A."/>
            <person name="Samejima M."/>
            <person name="Schmutz J."/>
            <person name="Slot J.C."/>
            <person name="St John F."/>
            <person name="Stenlid J."/>
            <person name="Sun H."/>
            <person name="Sun S."/>
            <person name="Syed K."/>
            <person name="Tsang A."/>
            <person name="Wiebenga A."/>
            <person name="Young D."/>
            <person name="Pisabarro A."/>
            <person name="Eastwood D.C."/>
            <person name="Martin F."/>
            <person name="Cullen D."/>
            <person name="Grigoriev I.V."/>
            <person name="Hibbett D.S."/>
        </authorList>
    </citation>
    <scope>NUCLEOTIDE SEQUENCE [LARGE SCALE GENOMIC DNA]</scope>
    <source>
        <strain evidence="2 3">DJM-731 SS1</strain>
    </source>
</reference>
<dbReference type="GeneID" id="63689147"/>
<evidence type="ECO:0000313" key="2">
    <source>
        <dbReference type="EMBL" id="EJT97140.1"/>
    </source>
</evidence>
<feature type="region of interest" description="Disordered" evidence="1">
    <location>
        <begin position="1"/>
        <end position="70"/>
    </location>
</feature>
<protein>
    <submittedName>
        <fullName evidence="2">Uncharacterized protein</fullName>
    </submittedName>
</protein>
<dbReference type="RefSeq" id="XP_040624038.1">
    <property type="nucleotide sequence ID" value="XM_040774085.1"/>
</dbReference>
<organism evidence="2 3">
    <name type="scientific">Dacryopinax primogenitus (strain DJM 731)</name>
    <name type="common">Brown rot fungus</name>
    <dbReference type="NCBI Taxonomy" id="1858805"/>
    <lineage>
        <taxon>Eukaryota</taxon>
        <taxon>Fungi</taxon>
        <taxon>Dikarya</taxon>
        <taxon>Basidiomycota</taxon>
        <taxon>Agaricomycotina</taxon>
        <taxon>Dacrymycetes</taxon>
        <taxon>Dacrymycetales</taxon>
        <taxon>Dacrymycetaceae</taxon>
        <taxon>Dacryopinax</taxon>
    </lineage>
</organism>
<keyword evidence="3" id="KW-1185">Reference proteome</keyword>
<accession>M5FNB2</accession>
<dbReference type="HOGENOM" id="CLU_2782740_0_0_1"/>
<feature type="compositionally biased region" description="Polar residues" evidence="1">
    <location>
        <begin position="1"/>
        <end position="15"/>
    </location>
</feature>
<sequence>MKTGNNRIGQKNMHPSNAGGGPVTGSVDGAAIMPSSDPSPSAPLPRVEEVDTPRDEHGNNLNYGTETILA</sequence>